<feature type="compositionally biased region" description="Basic and acidic residues" evidence="1">
    <location>
        <begin position="467"/>
        <end position="477"/>
    </location>
</feature>
<dbReference type="Gene3D" id="3.50.50.60">
    <property type="entry name" value="FAD/NAD(P)-binding domain"/>
    <property type="match status" value="1"/>
</dbReference>
<organism evidence="2 3">
    <name type="scientific">Blastococcus carthaginiensis</name>
    <dbReference type="NCBI Taxonomy" id="3050034"/>
    <lineage>
        <taxon>Bacteria</taxon>
        <taxon>Bacillati</taxon>
        <taxon>Actinomycetota</taxon>
        <taxon>Actinomycetes</taxon>
        <taxon>Geodermatophilales</taxon>
        <taxon>Geodermatophilaceae</taxon>
        <taxon>Blastococcus</taxon>
    </lineage>
</organism>
<reference evidence="3" key="1">
    <citation type="submission" date="2023-05" db="EMBL/GenBank/DDBJ databases">
        <title>Draft genome of Pseudofrankia sp. BMG5.37.</title>
        <authorList>
            <person name="Gtari M."/>
            <person name="Ghodhbane F."/>
            <person name="Sbissi I."/>
        </authorList>
    </citation>
    <scope>NUCLEOTIDE SEQUENCE [LARGE SCALE GENOMIC DNA]</scope>
    <source>
        <strain evidence="3">BMG 814</strain>
    </source>
</reference>
<protein>
    <recommendedName>
        <fullName evidence="4">2-polyprenyl-6-methoxyphenol hydroxylase</fullName>
    </recommendedName>
</protein>
<dbReference type="EMBL" id="JASNFN010000004">
    <property type="protein sequence ID" value="MDP5182035.1"/>
    <property type="molecule type" value="Genomic_DNA"/>
</dbReference>
<sequence length="477" mass="51622">MPHLGEHAIVLGAGMAGLVHAVPLARRFRHVTLVDRDLLPDRRDERRGVPQGQHIHLLVPGGLSRLEELLPGIVDDLTAAGAHVIESPEWRFHMGGGRLDLTGTDFRITGATRPLIEGVVRDRVRALDGVEVLDGWAARELTTDAGRSRITGVRLRSEAEPAEERTLDADLVVDTTGRGSPSPRWLAELGYAPPAEERLKVDVHYTTRMFRRDPAVLDGARNVLVDVPPDGRRGGVALAIEDGRWIVTLIGMLGERPPADPAGFADYAAGLWSRDLSDIVAGAEPSGEAARAAFPSFSRHRYDRLRRLPEGYLVAGDAVCSFDPRFGQGMTVAIIEAVELGRALDARGVDRIGLRTLAAARWAVQDAWDLATGSDLAYPEVDGPRPVSWRLTTAYLQRLLPAAHRDPVVAAAFIRVIGMLARPAELMRPHLLARVLIGSGRQTGRGVTGGHPAGTLARSTAAGRQQPRGDRSPARRP</sequence>
<comment type="caution">
    <text evidence="2">The sequence shown here is derived from an EMBL/GenBank/DDBJ whole genome shotgun (WGS) entry which is preliminary data.</text>
</comment>
<name>A0ABT9IA98_9ACTN</name>
<accession>A0ABT9IA98</accession>
<dbReference type="Proteomes" id="UP001233673">
    <property type="component" value="Unassembled WGS sequence"/>
</dbReference>
<feature type="region of interest" description="Disordered" evidence="1">
    <location>
        <begin position="443"/>
        <end position="477"/>
    </location>
</feature>
<dbReference type="SUPFAM" id="SSF51905">
    <property type="entry name" value="FAD/NAD(P)-binding domain"/>
    <property type="match status" value="1"/>
</dbReference>
<evidence type="ECO:0000313" key="2">
    <source>
        <dbReference type="EMBL" id="MDP5182035.1"/>
    </source>
</evidence>
<keyword evidence="3" id="KW-1185">Reference proteome</keyword>
<evidence type="ECO:0000313" key="3">
    <source>
        <dbReference type="Proteomes" id="UP001233673"/>
    </source>
</evidence>
<dbReference type="PANTHER" id="PTHR43422">
    <property type="entry name" value="THIAMINE THIAZOLE SYNTHASE"/>
    <property type="match status" value="1"/>
</dbReference>
<feature type="compositionally biased region" description="Gly residues" evidence="1">
    <location>
        <begin position="443"/>
        <end position="452"/>
    </location>
</feature>
<evidence type="ECO:0000256" key="1">
    <source>
        <dbReference type="SAM" id="MobiDB-lite"/>
    </source>
</evidence>
<proteinExistence type="predicted"/>
<dbReference type="PANTHER" id="PTHR43422:SF3">
    <property type="entry name" value="THIAMINE THIAZOLE SYNTHASE"/>
    <property type="match status" value="1"/>
</dbReference>
<dbReference type="RefSeq" id="WP_305998742.1">
    <property type="nucleotide sequence ID" value="NZ_JASNFN010000004.1"/>
</dbReference>
<gene>
    <name evidence="2" type="ORF">QOZ88_05245</name>
</gene>
<evidence type="ECO:0008006" key="4">
    <source>
        <dbReference type="Google" id="ProtNLM"/>
    </source>
</evidence>
<dbReference type="InterPro" id="IPR036188">
    <property type="entry name" value="FAD/NAD-bd_sf"/>
</dbReference>